<evidence type="ECO:0000256" key="18">
    <source>
        <dbReference type="ARBA" id="ARBA00030682"/>
    </source>
</evidence>
<dbReference type="GO" id="GO:0003723">
    <property type="term" value="F:RNA binding"/>
    <property type="evidence" value="ECO:0007669"/>
    <property type="project" value="UniProtKB-KW"/>
</dbReference>
<comment type="cofactor">
    <cofactor evidence="1">
        <name>Mg(2+)</name>
        <dbReference type="ChEBI" id="CHEBI:18420"/>
    </cofactor>
</comment>
<evidence type="ECO:0000256" key="4">
    <source>
        <dbReference type="ARBA" id="ARBA00011245"/>
    </source>
</evidence>
<evidence type="ECO:0000256" key="22">
    <source>
        <dbReference type="ARBA" id="ARBA00048894"/>
    </source>
</evidence>
<dbReference type="GO" id="GO:0042262">
    <property type="term" value="P:DNA protection"/>
    <property type="evidence" value="ECO:0007669"/>
    <property type="project" value="InterPro"/>
</dbReference>
<comment type="catalytic activity">
    <reaction evidence="23">
        <text>N(6)-methyl-dATP + H2O = N(6)-methyl-dAMP + diphosphate + H(+)</text>
        <dbReference type="Rhea" id="RHEA:67604"/>
        <dbReference type="ChEBI" id="CHEBI:15377"/>
        <dbReference type="ChEBI" id="CHEBI:15378"/>
        <dbReference type="ChEBI" id="CHEBI:33019"/>
        <dbReference type="ChEBI" id="CHEBI:169976"/>
        <dbReference type="ChEBI" id="CHEBI:172872"/>
    </reaction>
    <physiologicalReaction direction="left-to-right" evidence="23">
        <dbReference type="Rhea" id="RHEA:67605"/>
    </physiologicalReaction>
</comment>
<evidence type="ECO:0000256" key="13">
    <source>
        <dbReference type="ARBA" id="ARBA00024596"/>
    </source>
</evidence>
<evidence type="ECO:0000256" key="24">
    <source>
        <dbReference type="ARBA" id="ARBA00053094"/>
    </source>
</evidence>
<evidence type="ECO:0000256" key="7">
    <source>
        <dbReference type="ARBA" id="ARBA00022801"/>
    </source>
</evidence>
<evidence type="ECO:0000256" key="1">
    <source>
        <dbReference type="ARBA" id="ARBA00001946"/>
    </source>
</evidence>
<comment type="function">
    <text evidence="24">Oxidized purine nucleoside triphosphate hydrolase which is a prominent sanitizer of the oxidized nucleotide pool. Catalyzes the hydrolysis of 2-oxo-dATP (2-hydroxy-dATP) into 2-oxo-dAMP. Also has a significant hydrolase activity toward 2-oxo-ATP, 8-oxo-dGTP and 8-oxo-dATP. Through the hydrolysis of oxidized purine nucleoside triphosphates, prevents their incorporation into DNA and the subsequent transversions A:T to C:G and G:C to T:A. Also catalyzes the hydrolysis of methylated purine nucleoside triphosphate preventing their integration into DNA. Through this antimutagenic activity protects cells from oxidative stress.</text>
</comment>
<evidence type="ECO:0000256" key="9">
    <source>
        <dbReference type="ARBA" id="ARBA00022884"/>
    </source>
</evidence>
<dbReference type="GO" id="GO:0008828">
    <property type="term" value="F:dATP diphosphatase activity"/>
    <property type="evidence" value="ECO:0007669"/>
    <property type="project" value="UniProtKB-EC"/>
</dbReference>
<comment type="catalytic activity">
    <reaction evidence="11">
        <text>2-oxo-dATP + H2O = 2-oxo-dAMP + diphosphate + H(+)</text>
        <dbReference type="Rhea" id="RHEA:31583"/>
        <dbReference type="ChEBI" id="CHEBI:15377"/>
        <dbReference type="ChEBI" id="CHEBI:15378"/>
        <dbReference type="ChEBI" id="CHEBI:33019"/>
        <dbReference type="ChEBI" id="CHEBI:63212"/>
        <dbReference type="ChEBI" id="CHEBI:77897"/>
        <dbReference type="EC" id="3.6.1.56"/>
    </reaction>
    <physiologicalReaction direction="left-to-right" evidence="11">
        <dbReference type="Rhea" id="RHEA:31584"/>
    </physiologicalReaction>
</comment>
<feature type="domain" description="Nudix hydrolase" evidence="25">
    <location>
        <begin position="3"/>
        <end position="136"/>
    </location>
</feature>
<comment type="subunit">
    <text evidence="4">Monomer.</text>
</comment>
<evidence type="ECO:0000313" key="26">
    <source>
        <dbReference type="EMBL" id="RHW48124.1"/>
    </source>
</evidence>
<dbReference type="PRINTS" id="PR01403">
    <property type="entry name" value="8OXTPHPHTASE"/>
</dbReference>
<comment type="caution">
    <text evidence="26">The sequence shown here is derived from an EMBL/GenBank/DDBJ whole genome shotgun (WGS) entry which is preliminary data.</text>
</comment>
<dbReference type="InterPro" id="IPR020476">
    <property type="entry name" value="Nudix_hydrolase"/>
</dbReference>
<proteinExistence type="inferred from homology"/>
<evidence type="ECO:0000256" key="14">
    <source>
        <dbReference type="ARBA" id="ARBA00026103"/>
    </source>
</evidence>
<keyword evidence="5" id="KW-0963">Cytoplasm</keyword>
<dbReference type="InterPro" id="IPR015797">
    <property type="entry name" value="NUDIX_hydrolase-like_dom_sf"/>
</dbReference>
<dbReference type="GO" id="GO:0046872">
    <property type="term" value="F:metal ion binding"/>
    <property type="evidence" value="ECO:0007669"/>
    <property type="project" value="UniProtKB-KW"/>
</dbReference>
<evidence type="ECO:0000256" key="16">
    <source>
        <dbReference type="ARBA" id="ARBA00029673"/>
    </source>
</evidence>
<evidence type="ECO:0000256" key="23">
    <source>
        <dbReference type="ARBA" id="ARBA00049032"/>
    </source>
</evidence>
<dbReference type="EC" id="3.6.1.56" evidence="14"/>
<evidence type="ECO:0000256" key="8">
    <source>
        <dbReference type="ARBA" id="ARBA00022842"/>
    </source>
</evidence>
<dbReference type="GO" id="GO:0005737">
    <property type="term" value="C:cytoplasm"/>
    <property type="evidence" value="ECO:0007669"/>
    <property type="project" value="UniProtKB-SubCell"/>
</dbReference>
<evidence type="ECO:0000256" key="20">
    <source>
        <dbReference type="ARBA" id="ARBA00032071"/>
    </source>
</evidence>
<dbReference type="Pfam" id="PF00293">
    <property type="entry name" value="NUDIX"/>
    <property type="match status" value="1"/>
</dbReference>
<comment type="subcellular location">
    <subcellularLocation>
        <location evidence="2">Cytoplasm</location>
    </subcellularLocation>
</comment>
<dbReference type="Gene3D" id="3.90.79.10">
    <property type="entry name" value="Nucleoside Triphosphate Pyrophosphohydrolase"/>
    <property type="match status" value="1"/>
</dbReference>
<comment type="catalytic activity">
    <reaction evidence="13">
        <text>2-oxo-ATP + H2O = 2-oxo-AMP + diphosphate + H(+)</text>
        <dbReference type="Rhea" id="RHEA:67392"/>
        <dbReference type="ChEBI" id="CHEBI:15377"/>
        <dbReference type="ChEBI" id="CHEBI:15378"/>
        <dbReference type="ChEBI" id="CHEBI:33019"/>
        <dbReference type="ChEBI" id="CHEBI:71395"/>
        <dbReference type="ChEBI" id="CHEBI:172878"/>
    </reaction>
    <physiologicalReaction direction="left-to-right" evidence="13">
        <dbReference type="Rhea" id="RHEA:67393"/>
    </physiologicalReaction>
</comment>
<protein>
    <recommendedName>
        <fullName evidence="15">Oxidized purine nucleoside triphosphate hydrolase</fullName>
        <ecNumber evidence="14">3.6.1.56</ecNumber>
    </recommendedName>
    <alternativeName>
        <fullName evidence="19">2-hydroxy-dATP diphosphatase</fullName>
    </alternativeName>
    <alternativeName>
        <fullName evidence="18">7,8-dihydro-8-oxoguanine triphosphatase</fullName>
    </alternativeName>
    <alternativeName>
        <fullName evidence="17">8-oxo-dGTPase</fullName>
    </alternativeName>
    <alternativeName>
        <fullName evidence="20">Methylated purine nucleoside triphosphate hydrolase</fullName>
    </alternativeName>
    <alternativeName>
        <fullName evidence="16">Nucleoside diphosphate-linked moiety X motif 1</fullName>
    </alternativeName>
</protein>
<sequence length="159" mass="17116">MSEPIETCLVVVTRTLEGRTHLLLGEKLRGFGQGRMVVPGGKVDPGETPRRAAARELFEETSLRVNEADLDARGVVTFAFPDGGGVDMRVHVFVTDAAEGEPADSDELLVTWAPVDALPTSRMWPDNVHWLPVALARGFDEATFTYAADGATLASHTGI</sequence>
<dbReference type="Proteomes" id="UP000285376">
    <property type="component" value="Unassembled WGS sequence"/>
</dbReference>
<gene>
    <name evidence="26" type="ORF">D1832_01470</name>
</gene>
<dbReference type="InterPro" id="IPR003563">
    <property type="entry name" value="8ODP"/>
</dbReference>
<keyword evidence="6" id="KW-0479">Metal-binding</keyword>
<evidence type="ECO:0000256" key="21">
    <source>
        <dbReference type="ARBA" id="ARBA00048002"/>
    </source>
</evidence>
<dbReference type="EMBL" id="QWLM01000001">
    <property type="protein sequence ID" value="RHW48124.1"/>
    <property type="molecule type" value="Genomic_DNA"/>
</dbReference>
<comment type="catalytic activity">
    <reaction evidence="10">
        <text>8-oxo-dATP + H2O = 8-oxo-dAMP + diphosphate + H(+)</text>
        <dbReference type="Rhea" id="RHEA:65396"/>
        <dbReference type="ChEBI" id="CHEBI:15377"/>
        <dbReference type="ChEBI" id="CHEBI:15378"/>
        <dbReference type="ChEBI" id="CHEBI:33019"/>
        <dbReference type="ChEBI" id="CHEBI:71361"/>
        <dbReference type="ChEBI" id="CHEBI:172871"/>
    </reaction>
    <physiologicalReaction direction="left-to-right" evidence="10">
        <dbReference type="Rhea" id="RHEA:65397"/>
    </physiologicalReaction>
</comment>
<comment type="catalytic activity">
    <reaction evidence="21">
        <text>N(6)-methyl-ATP + H2O = N(6)-methyl-AMP + diphosphate + H(+)</text>
        <dbReference type="Rhea" id="RHEA:67608"/>
        <dbReference type="ChEBI" id="CHEBI:15377"/>
        <dbReference type="ChEBI" id="CHEBI:15378"/>
        <dbReference type="ChEBI" id="CHEBI:33019"/>
        <dbReference type="ChEBI" id="CHEBI:144842"/>
        <dbReference type="ChEBI" id="CHEBI:172873"/>
    </reaction>
    <physiologicalReaction direction="left-to-right" evidence="21">
        <dbReference type="Rhea" id="RHEA:67609"/>
    </physiologicalReaction>
</comment>
<dbReference type="PANTHER" id="PTHR43758">
    <property type="entry name" value="7,8-DIHYDRO-8-OXOGUANINE TRIPHOSPHATASE"/>
    <property type="match status" value="1"/>
</dbReference>
<dbReference type="GO" id="GO:0008413">
    <property type="term" value="F:8-oxo-7,8-dihydroguanosine triphosphate pyrophosphatase activity"/>
    <property type="evidence" value="ECO:0007669"/>
    <property type="project" value="InterPro"/>
</dbReference>
<dbReference type="RefSeq" id="WP_118912285.1">
    <property type="nucleotide sequence ID" value="NZ_CBCRVH010000001.1"/>
</dbReference>
<comment type="catalytic activity">
    <reaction evidence="12">
        <text>8-oxo-dGTP + H2O = 8-oxo-dGMP + diphosphate + H(+)</text>
        <dbReference type="Rhea" id="RHEA:31575"/>
        <dbReference type="ChEBI" id="CHEBI:15377"/>
        <dbReference type="ChEBI" id="CHEBI:15378"/>
        <dbReference type="ChEBI" id="CHEBI:33019"/>
        <dbReference type="ChEBI" id="CHEBI:63224"/>
        <dbReference type="ChEBI" id="CHEBI:77896"/>
    </reaction>
    <physiologicalReaction direction="left-to-right" evidence="12">
        <dbReference type="Rhea" id="RHEA:31576"/>
    </physiologicalReaction>
</comment>
<evidence type="ECO:0000256" key="5">
    <source>
        <dbReference type="ARBA" id="ARBA00022490"/>
    </source>
</evidence>
<dbReference type="PROSITE" id="PS51462">
    <property type="entry name" value="NUDIX"/>
    <property type="match status" value="1"/>
</dbReference>
<evidence type="ECO:0000256" key="3">
    <source>
        <dbReference type="ARBA" id="ARBA00005582"/>
    </source>
</evidence>
<evidence type="ECO:0000256" key="15">
    <source>
        <dbReference type="ARBA" id="ARBA00026218"/>
    </source>
</evidence>
<keyword evidence="8" id="KW-0460">Magnesium</keyword>
<evidence type="ECO:0000256" key="2">
    <source>
        <dbReference type="ARBA" id="ARBA00004496"/>
    </source>
</evidence>
<evidence type="ECO:0000256" key="6">
    <source>
        <dbReference type="ARBA" id="ARBA00022723"/>
    </source>
</evidence>
<dbReference type="PANTHER" id="PTHR43758:SF2">
    <property type="entry name" value="OXIDIZED PURINE NUCLEOSIDE TRIPHOSPHATE HYDROLASE"/>
    <property type="match status" value="1"/>
</dbReference>
<evidence type="ECO:0000256" key="19">
    <source>
        <dbReference type="ARBA" id="ARBA00031927"/>
    </source>
</evidence>
<dbReference type="SUPFAM" id="SSF55811">
    <property type="entry name" value="Nudix"/>
    <property type="match status" value="1"/>
</dbReference>
<reference evidence="26 27" key="1">
    <citation type="submission" date="2018-08" db="EMBL/GenBank/DDBJ databases">
        <title>Whole genome sequence analysis of Dermacoccus abyssi bacteria isolated from Deep Mariana trench Micromonospora spp reveals genes involved in the environmental adaptation and production of secondary metabolites.</title>
        <authorList>
            <person name="Abdel-Mageed W.M."/>
            <person name="Lehri B."/>
            <person name="Nouioui I."/>
            <person name="Goodfellow I."/>
            <person name="Jaspars M."/>
            <person name="Karlyshev A."/>
        </authorList>
    </citation>
    <scope>NUCLEOTIDE SEQUENCE [LARGE SCALE GENOMIC DNA]</scope>
    <source>
        <strain evidence="26 27">MT1.1</strain>
    </source>
</reference>
<dbReference type="InterPro" id="IPR000086">
    <property type="entry name" value="NUDIX_hydrolase_dom"/>
</dbReference>
<organism evidence="26 27">
    <name type="scientific">Dermacoccus abyssi</name>
    <dbReference type="NCBI Taxonomy" id="322596"/>
    <lineage>
        <taxon>Bacteria</taxon>
        <taxon>Bacillati</taxon>
        <taxon>Actinomycetota</taxon>
        <taxon>Actinomycetes</taxon>
        <taxon>Micrococcales</taxon>
        <taxon>Dermacoccaceae</taxon>
        <taxon>Dermacoccus</taxon>
    </lineage>
</organism>
<evidence type="ECO:0000256" key="12">
    <source>
        <dbReference type="ARBA" id="ARBA00024486"/>
    </source>
</evidence>
<evidence type="ECO:0000259" key="25">
    <source>
        <dbReference type="PROSITE" id="PS51462"/>
    </source>
</evidence>
<comment type="catalytic activity">
    <reaction evidence="22">
        <text>O(6)-methyl-dGTP + H2O = O(6)-methyl-dGMP + diphosphate + H(+)</text>
        <dbReference type="Rhea" id="RHEA:67600"/>
        <dbReference type="ChEBI" id="CHEBI:15377"/>
        <dbReference type="ChEBI" id="CHEBI:15378"/>
        <dbReference type="ChEBI" id="CHEBI:33019"/>
        <dbReference type="ChEBI" id="CHEBI:169974"/>
        <dbReference type="ChEBI" id="CHEBI:169975"/>
    </reaction>
    <physiologicalReaction direction="left-to-right" evidence="22">
        <dbReference type="Rhea" id="RHEA:67601"/>
    </physiologicalReaction>
</comment>
<dbReference type="CDD" id="cd03427">
    <property type="entry name" value="NUDIX_MTH1_Nudt1"/>
    <property type="match status" value="1"/>
</dbReference>
<keyword evidence="9" id="KW-0694">RNA-binding</keyword>
<dbReference type="AlphaFoldDB" id="A0A417ZBU6"/>
<accession>A0A417ZBU6</accession>
<comment type="similarity">
    <text evidence="3">Belongs to the Nudix hydrolase family.</text>
</comment>
<evidence type="ECO:0000256" key="10">
    <source>
        <dbReference type="ARBA" id="ARBA00024448"/>
    </source>
</evidence>
<name>A0A417ZBU6_9MICO</name>
<dbReference type="PRINTS" id="PR00502">
    <property type="entry name" value="NUDIXFAMILY"/>
</dbReference>
<evidence type="ECO:0000313" key="27">
    <source>
        <dbReference type="Proteomes" id="UP000285376"/>
    </source>
</evidence>
<evidence type="ECO:0000256" key="11">
    <source>
        <dbReference type="ARBA" id="ARBA00024459"/>
    </source>
</evidence>
<keyword evidence="7" id="KW-0378">Hydrolase</keyword>
<evidence type="ECO:0000256" key="17">
    <source>
        <dbReference type="ARBA" id="ARBA00030634"/>
    </source>
</evidence>